<feature type="domain" description="WW" evidence="3">
    <location>
        <begin position="48"/>
        <end position="81"/>
    </location>
</feature>
<feature type="coiled-coil region" evidence="1">
    <location>
        <begin position="365"/>
        <end position="424"/>
    </location>
</feature>
<accession>A0A0L0S1L3</accession>
<feature type="compositionally biased region" description="Low complexity" evidence="2">
    <location>
        <begin position="134"/>
        <end position="154"/>
    </location>
</feature>
<feature type="region of interest" description="Disordered" evidence="2">
    <location>
        <begin position="755"/>
        <end position="783"/>
    </location>
</feature>
<feature type="region of interest" description="Disordered" evidence="2">
    <location>
        <begin position="609"/>
        <end position="709"/>
    </location>
</feature>
<dbReference type="InterPro" id="IPR001202">
    <property type="entry name" value="WW_dom"/>
</dbReference>
<dbReference type="Proteomes" id="UP000054350">
    <property type="component" value="Unassembled WGS sequence"/>
</dbReference>
<sequence length="818" mass="89258">MADVVLEEVYDPNYDPLDKEIEEYAEFLGMDLKKDRELFWIAREGLKAPLPAEWKPCQTESGDVYYFNFETKESIWDHPCDDYYRNMYKAEKEKLAAKSEASTPDAGVGATRQQGGRSRRGSQHSEPSRPGTMSKSSSAKSISSILHSRASSKSGIKALDQIPTTSRSPSRHGGDLPKSLSSSSLHSHSGSVPKGHFKVEPILLKSRIADDDHHDAPPLLPASAVHSRQASAQMSRATSAHSLPVLSMHSSRAPSVQSLPAVSVHSSRATSIQSSHSGLIRGGETGAARSRRGSAATMSRSSSHGQLEPVMETPGGVHDDSGIRGFSAPSLLSMGSAALERRRSADSDGHGLGGGLVTSALTARVAELESLLESKDHDIVELEAAMERLRAQAKIQEDIIADRRIRHDREIQDLREQLDKERKQHAANADLDQQLRDQAAQVDDLVQGHDAHEKVMKDARAAHQVELAQVRQDVEREYCSQLDELKSRVEALADCERETSALKSENGHLKDLLASQEQELHNVARVIEEWRTRATAAEKQLHEIQSSRLTDRSAVALPKPDQSLAQVQTDPAPTVSAVDLAVQVPSNHPSSADSESCLSESMAVDSMADLDEPNRDRIADTQTSTSSVTRTIDTAESESSATSSPQLLSVTPGIGRRKHSRHTQDEPILLKSTHQGVPEPTLPASSRRRPRDDARPAGAARSPSTRAHLALPSLEVNDELHGVERNLHMLLQKIHTRRTQFNAWAETGSFDLPVEASPSGAPASSSSPLQGAGNWVPSTHVATGHPLDSVERTCYLTERKIREHTTWLNNLMSTIEDA</sequence>
<dbReference type="VEuPathDB" id="FungiDB:AMAG_02111"/>
<feature type="coiled-coil region" evidence="1">
    <location>
        <begin position="513"/>
        <end position="547"/>
    </location>
</feature>
<evidence type="ECO:0000256" key="1">
    <source>
        <dbReference type="SAM" id="Coils"/>
    </source>
</evidence>
<feature type="compositionally biased region" description="Low complexity" evidence="2">
    <location>
        <begin position="696"/>
        <end position="707"/>
    </location>
</feature>
<keyword evidence="1" id="KW-0175">Coiled coil</keyword>
<dbReference type="CDD" id="cd00201">
    <property type="entry name" value="WW"/>
    <property type="match status" value="1"/>
</dbReference>
<protein>
    <recommendedName>
        <fullName evidence="3">WW domain-containing protein</fullName>
    </recommendedName>
</protein>
<dbReference type="STRING" id="578462.A0A0L0S1L3"/>
<dbReference type="AlphaFoldDB" id="A0A0L0S1L3"/>
<dbReference type="EMBL" id="GG745330">
    <property type="protein sequence ID" value="KNE56286.1"/>
    <property type="molecule type" value="Genomic_DNA"/>
</dbReference>
<gene>
    <name evidence="4" type="ORF">AMAG_02111</name>
</gene>
<dbReference type="SUPFAM" id="SSF51045">
    <property type="entry name" value="WW domain"/>
    <property type="match status" value="1"/>
</dbReference>
<dbReference type="Gene3D" id="3.30.1470.10">
    <property type="entry name" value="Photosystem I PsaD, reaction center subunit II"/>
    <property type="match status" value="1"/>
</dbReference>
<reference evidence="4 5" key="1">
    <citation type="submission" date="2009-11" db="EMBL/GenBank/DDBJ databases">
        <title>Annotation of Allomyces macrogynus ATCC 38327.</title>
        <authorList>
            <consortium name="The Broad Institute Genome Sequencing Platform"/>
            <person name="Russ C."/>
            <person name="Cuomo C."/>
            <person name="Burger G."/>
            <person name="Gray M.W."/>
            <person name="Holland P.W.H."/>
            <person name="King N."/>
            <person name="Lang F.B.F."/>
            <person name="Roger A.J."/>
            <person name="Ruiz-Trillo I."/>
            <person name="Young S.K."/>
            <person name="Zeng Q."/>
            <person name="Gargeya S."/>
            <person name="Fitzgerald M."/>
            <person name="Haas B."/>
            <person name="Abouelleil A."/>
            <person name="Alvarado L."/>
            <person name="Arachchi H.M."/>
            <person name="Berlin A."/>
            <person name="Chapman S.B."/>
            <person name="Gearin G."/>
            <person name="Goldberg J."/>
            <person name="Griggs A."/>
            <person name="Gujja S."/>
            <person name="Hansen M."/>
            <person name="Heiman D."/>
            <person name="Howarth C."/>
            <person name="Larimer J."/>
            <person name="Lui A."/>
            <person name="MacDonald P.J.P."/>
            <person name="McCowen C."/>
            <person name="Montmayeur A."/>
            <person name="Murphy C."/>
            <person name="Neiman D."/>
            <person name="Pearson M."/>
            <person name="Priest M."/>
            <person name="Roberts A."/>
            <person name="Saif S."/>
            <person name="Shea T."/>
            <person name="Sisk P."/>
            <person name="Stolte C."/>
            <person name="Sykes S."/>
            <person name="Wortman J."/>
            <person name="Nusbaum C."/>
            <person name="Birren B."/>
        </authorList>
    </citation>
    <scope>NUCLEOTIDE SEQUENCE [LARGE SCALE GENOMIC DNA]</scope>
    <source>
        <strain evidence="4 5">ATCC 38327</strain>
    </source>
</reference>
<feature type="region of interest" description="Disordered" evidence="2">
    <location>
        <begin position="96"/>
        <end position="196"/>
    </location>
</feature>
<dbReference type="InterPro" id="IPR053233">
    <property type="entry name" value="ABRA-related"/>
</dbReference>
<reference evidence="5" key="2">
    <citation type="submission" date="2009-11" db="EMBL/GenBank/DDBJ databases">
        <title>The Genome Sequence of Allomyces macrogynus strain ATCC 38327.</title>
        <authorList>
            <consortium name="The Broad Institute Genome Sequencing Platform"/>
            <person name="Russ C."/>
            <person name="Cuomo C."/>
            <person name="Shea T."/>
            <person name="Young S.K."/>
            <person name="Zeng Q."/>
            <person name="Koehrsen M."/>
            <person name="Haas B."/>
            <person name="Borodovsky M."/>
            <person name="Guigo R."/>
            <person name="Alvarado L."/>
            <person name="Berlin A."/>
            <person name="Borenstein D."/>
            <person name="Chen Z."/>
            <person name="Engels R."/>
            <person name="Freedman E."/>
            <person name="Gellesch M."/>
            <person name="Goldberg J."/>
            <person name="Griggs A."/>
            <person name="Gujja S."/>
            <person name="Heiman D."/>
            <person name="Hepburn T."/>
            <person name="Howarth C."/>
            <person name="Jen D."/>
            <person name="Larson L."/>
            <person name="Lewis B."/>
            <person name="Mehta T."/>
            <person name="Park D."/>
            <person name="Pearson M."/>
            <person name="Roberts A."/>
            <person name="Saif S."/>
            <person name="Shenoy N."/>
            <person name="Sisk P."/>
            <person name="Stolte C."/>
            <person name="Sykes S."/>
            <person name="Walk T."/>
            <person name="White J."/>
            <person name="Yandava C."/>
            <person name="Burger G."/>
            <person name="Gray M.W."/>
            <person name="Holland P.W.H."/>
            <person name="King N."/>
            <person name="Lang F.B.F."/>
            <person name="Roger A.J."/>
            <person name="Ruiz-Trillo I."/>
            <person name="Lander E."/>
            <person name="Nusbaum C."/>
        </authorList>
    </citation>
    <scope>NUCLEOTIDE SEQUENCE [LARGE SCALE GENOMIC DNA]</scope>
    <source>
        <strain evidence="5">ATCC 38327</strain>
    </source>
</reference>
<dbReference type="SMART" id="SM00456">
    <property type="entry name" value="WW"/>
    <property type="match status" value="1"/>
</dbReference>
<keyword evidence="5" id="KW-1185">Reference proteome</keyword>
<feature type="compositionally biased region" description="Low complexity" evidence="2">
    <location>
        <begin position="179"/>
        <end position="191"/>
    </location>
</feature>
<dbReference type="PANTHER" id="PTHR21715:SF0">
    <property type="entry name" value="RH04127P"/>
    <property type="match status" value="1"/>
</dbReference>
<dbReference type="OrthoDB" id="6344460at2759"/>
<dbReference type="Pfam" id="PF00397">
    <property type="entry name" value="WW"/>
    <property type="match status" value="1"/>
</dbReference>
<name>A0A0L0S1L3_ALLM3</name>
<evidence type="ECO:0000256" key="2">
    <source>
        <dbReference type="SAM" id="MobiDB-lite"/>
    </source>
</evidence>
<feature type="compositionally biased region" description="Low complexity" evidence="2">
    <location>
        <begin position="293"/>
        <end position="303"/>
    </location>
</feature>
<evidence type="ECO:0000259" key="3">
    <source>
        <dbReference type="PROSITE" id="PS50020"/>
    </source>
</evidence>
<dbReference type="PANTHER" id="PTHR21715">
    <property type="entry name" value="RH04127P"/>
    <property type="match status" value="1"/>
</dbReference>
<evidence type="ECO:0000313" key="5">
    <source>
        <dbReference type="Proteomes" id="UP000054350"/>
    </source>
</evidence>
<feature type="compositionally biased region" description="Polar residues" evidence="2">
    <location>
        <begin position="620"/>
        <end position="632"/>
    </location>
</feature>
<dbReference type="PROSITE" id="PS50020">
    <property type="entry name" value="WW_DOMAIN_2"/>
    <property type="match status" value="1"/>
</dbReference>
<dbReference type="eggNOG" id="ENOG502QR4A">
    <property type="taxonomic scope" value="Eukaryota"/>
</dbReference>
<feature type="compositionally biased region" description="Low complexity" evidence="2">
    <location>
        <begin position="756"/>
        <end position="768"/>
    </location>
</feature>
<feature type="region of interest" description="Disordered" evidence="2">
    <location>
        <begin position="268"/>
        <end position="324"/>
    </location>
</feature>
<evidence type="ECO:0000313" key="4">
    <source>
        <dbReference type="EMBL" id="KNE56286.1"/>
    </source>
</evidence>
<feature type="compositionally biased region" description="Polar residues" evidence="2">
    <location>
        <begin position="268"/>
        <end position="277"/>
    </location>
</feature>
<proteinExistence type="predicted"/>
<dbReference type="InterPro" id="IPR036020">
    <property type="entry name" value="WW_dom_sf"/>
</dbReference>
<organism evidence="4 5">
    <name type="scientific">Allomyces macrogynus (strain ATCC 38327)</name>
    <name type="common">Allomyces javanicus var. macrogynus</name>
    <dbReference type="NCBI Taxonomy" id="578462"/>
    <lineage>
        <taxon>Eukaryota</taxon>
        <taxon>Fungi</taxon>
        <taxon>Fungi incertae sedis</taxon>
        <taxon>Blastocladiomycota</taxon>
        <taxon>Blastocladiomycetes</taxon>
        <taxon>Blastocladiales</taxon>
        <taxon>Blastocladiaceae</taxon>
        <taxon>Allomyces</taxon>
    </lineage>
</organism>